<dbReference type="InterPro" id="IPR028356">
    <property type="entry name" value="UDPglc_DH_euk"/>
</dbReference>
<dbReference type="Proteomes" id="UP001500426">
    <property type="component" value="Unassembled WGS sequence"/>
</dbReference>
<feature type="domain" description="UDP-glucose/GDP-mannose dehydrogenase C-terminal" evidence="8">
    <location>
        <begin position="332"/>
        <end position="447"/>
    </location>
</feature>
<comment type="pathway">
    <text evidence="1">Nucleotide-sugar biosynthesis; UDP-alpha-D-glucuronate biosynthesis; UDP-alpha-D-glucuronate from UDP-alpha-D-glucose: step 1/1.</text>
</comment>
<dbReference type="InterPro" id="IPR008927">
    <property type="entry name" value="6-PGluconate_DH-like_C_sf"/>
</dbReference>
<evidence type="ECO:0000256" key="3">
    <source>
        <dbReference type="ARBA" id="ARBA00012954"/>
    </source>
</evidence>
<keyword evidence="5" id="KW-0520">NAD</keyword>
<evidence type="ECO:0000313" key="10">
    <source>
        <dbReference type="Proteomes" id="UP001500426"/>
    </source>
</evidence>
<dbReference type="InterPro" id="IPR017476">
    <property type="entry name" value="UDP-Glc/GDP-Man"/>
</dbReference>
<dbReference type="NCBIfam" id="TIGR03026">
    <property type="entry name" value="NDP-sugDHase"/>
    <property type="match status" value="1"/>
</dbReference>
<evidence type="ECO:0000256" key="6">
    <source>
        <dbReference type="ARBA" id="ARBA00047473"/>
    </source>
</evidence>
<dbReference type="Pfam" id="PF03720">
    <property type="entry name" value="UDPG_MGDP_dh_C"/>
    <property type="match status" value="1"/>
</dbReference>
<dbReference type="InterPro" id="IPR036291">
    <property type="entry name" value="NAD(P)-bd_dom_sf"/>
</dbReference>
<dbReference type="RefSeq" id="WP_345094249.1">
    <property type="nucleotide sequence ID" value="NZ_BAABCS010000019.1"/>
</dbReference>
<dbReference type="InterPro" id="IPR036220">
    <property type="entry name" value="UDP-Glc/GDP-Man_DH_C_sf"/>
</dbReference>
<dbReference type="SUPFAM" id="SSF52413">
    <property type="entry name" value="UDP-glucose/GDP-mannose dehydrogenase C-terminal domain"/>
    <property type="match status" value="1"/>
</dbReference>
<keyword evidence="4" id="KW-0560">Oxidoreductase</keyword>
<gene>
    <name evidence="9" type="ORF">GCM10022388_20570</name>
</gene>
<sequence>MIKNICCIGAGYVGGPTMAVIAQKCPHIKVTVVDLNEKRIAAWNDDDLNNLPIYEPGLANVVSQSRGRNLFFSTDVDSAIDLADMIFISVNTPTKNYGEGKGMAADLKYIELCARQIARVSKGNKIVVEKSTLPVRTAEAIKNILENTGNGFKFQILSNPEFLAEGTAVRDLQEPDRVLVGGESSPEGQEAISKLVDIYANWVSKDRILTTNVWSSELSKLTANAFLAQRVSSINALSELCEETGADVNEVARAIGMDSRIGSKFLKASVGFGGSCFQKDILNLVYIAKSYGLNEVADYWEQVIIMNDYQKRRFSKNIVKTLYNTLSGKKIALLGWSFKKDTNDSRESPAIYVANDLIEEQANLVVFDPKVEENQIYSDLNSLKSRSEIENIKGLKVSSNYVDACKDAHAILIVTEWDIFKSYDWKKIFDQMQKPAFIFDGRNLLNKKELEQIGFIYKAIGS</sequence>
<dbReference type="SUPFAM" id="SSF51735">
    <property type="entry name" value="NAD(P)-binding Rossmann-fold domains"/>
    <property type="match status" value="1"/>
</dbReference>
<dbReference type="Pfam" id="PF00984">
    <property type="entry name" value="UDPG_MGDP_dh"/>
    <property type="match status" value="1"/>
</dbReference>
<comment type="catalytic activity">
    <reaction evidence="6">
        <text>UDP-alpha-D-glucose + 2 NAD(+) + H2O = UDP-alpha-D-glucuronate + 2 NADH + 3 H(+)</text>
        <dbReference type="Rhea" id="RHEA:23596"/>
        <dbReference type="ChEBI" id="CHEBI:15377"/>
        <dbReference type="ChEBI" id="CHEBI:15378"/>
        <dbReference type="ChEBI" id="CHEBI:57540"/>
        <dbReference type="ChEBI" id="CHEBI:57945"/>
        <dbReference type="ChEBI" id="CHEBI:58052"/>
        <dbReference type="ChEBI" id="CHEBI:58885"/>
        <dbReference type="EC" id="1.1.1.22"/>
    </reaction>
</comment>
<comment type="caution">
    <text evidence="9">The sequence shown here is derived from an EMBL/GenBank/DDBJ whole genome shotgun (WGS) entry which is preliminary data.</text>
</comment>
<dbReference type="PANTHER" id="PTHR11374:SF3">
    <property type="entry name" value="UDP-GLUCOSE 6-DEHYDROGENASE"/>
    <property type="match status" value="1"/>
</dbReference>
<dbReference type="EC" id="1.1.1.22" evidence="3"/>
<organism evidence="9 10">
    <name type="scientific">Flavobacterium chungnamense</name>
    <dbReference type="NCBI Taxonomy" id="706182"/>
    <lineage>
        <taxon>Bacteria</taxon>
        <taxon>Pseudomonadati</taxon>
        <taxon>Bacteroidota</taxon>
        <taxon>Flavobacteriia</taxon>
        <taxon>Flavobacteriales</taxon>
        <taxon>Flavobacteriaceae</taxon>
        <taxon>Flavobacterium</taxon>
    </lineage>
</organism>
<dbReference type="SUPFAM" id="SSF48179">
    <property type="entry name" value="6-phosphogluconate dehydrogenase C-terminal domain-like"/>
    <property type="match status" value="1"/>
</dbReference>
<dbReference type="EMBL" id="BAABCS010000019">
    <property type="protein sequence ID" value="GAA4054013.1"/>
    <property type="molecule type" value="Genomic_DNA"/>
</dbReference>
<dbReference type="Pfam" id="PF03721">
    <property type="entry name" value="UDPG_MGDP_dh_N"/>
    <property type="match status" value="1"/>
</dbReference>
<protein>
    <recommendedName>
        <fullName evidence="3">UDP-glucose 6-dehydrogenase</fullName>
        <ecNumber evidence="3">1.1.1.22</ecNumber>
    </recommendedName>
</protein>
<dbReference type="InterPro" id="IPR014026">
    <property type="entry name" value="UDP-Glc/GDP-Man_DH_dimer"/>
</dbReference>
<evidence type="ECO:0000256" key="1">
    <source>
        <dbReference type="ARBA" id="ARBA00004701"/>
    </source>
</evidence>
<evidence type="ECO:0000256" key="4">
    <source>
        <dbReference type="ARBA" id="ARBA00023002"/>
    </source>
</evidence>
<dbReference type="InterPro" id="IPR014027">
    <property type="entry name" value="UDP-Glc/GDP-Man_DH_C"/>
</dbReference>
<dbReference type="Gene3D" id="3.40.50.720">
    <property type="entry name" value="NAD(P)-binding Rossmann-like Domain"/>
    <property type="match status" value="2"/>
</dbReference>
<dbReference type="Gene3D" id="1.20.5.100">
    <property type="entry name" value="Cytochrome c1, transmembrane anchor, C-terminal"/>
    <property type="match status" value="1"/>
</dbReference>
<name>A0ABP7UVX8_9FLAO</name>
<dbReference type="PIRSF" id="PIRSF500133">
    <property type="entry name" value="UDPglc_DH_euk"/>
    <property type="match status" value="1"/>
</dbReference>
<dbReference type="InterPro" id="IPR001732">
    <property type="entry name" value="UDP-Glc/GDP-Man_DH_N"/>
</dbReference>
<dbReference type="SMART" id="SM00984">
    <property type="entry name" value="UDPG_MGDP_dh_C"/>
    <property type="match status" value="1"/>
</dbReference>
<proteinExistence type="inferred from homology"/>
<evidence type="ECO:0000256" key="7">
    <source>
        <dbReference type="PIRNR" id="PIRNR000124"/>
    </source>
</evidence>
<evidence type="ECO:0000259" key="8">
    <source>
        <dbReference type="SMART" id="SM00984"/>
    </source>
</evidence>
<evidence type="ECO:0000313" key="9">
    <source>
        <dbReference type="EMBL" id="GAA4054013.1"/>
    </source>
</evidence>
<reference evidence="10" key="1">
    <citation type="journal article" date="2019" name="Int. J. Syst. Evol. Microbiol.">
        <title>The Global Catalogue of Microorganisms (GCM) 10K type strain sequencing project: providing services to taxonomists for standard genome sequencing and annotation.</title>
        <authorList>
            <consortium name="The Broad Institute Genomics Platform"/>
            <consortium name="The Broad Institute Genome Sequencing Center for Infectious Disease"/>
            <person name="Wu L."/>
            <person name="Ma J."/>
        </authorList>
    </citation>
    <scope>NUCLEOTIDE SEQUENCE [LARGE SCALE GENOMIC DNA]</scope>
    <source>
        <strain evidence="10">JCM 17068</strain>
    </source>
</reference>
<dbReference type="PIRSF" id="PIRSF000124">
    <property type="entry name" value="UDPglc_GDPman_dh"/>
    <property type="match status" value="1"/>
</dbReference>
<accession>A0ABP7UVX8</accession>
<dbReference type="PANTHER" id="PTHR11374">
    <property type="entry name" value="UDP-GLUCOSE DEHYDROGENASE/UDP-MANNAC DEHYDROGENASE"/>
    <property type="match status" value="1"/>
</dbReference>
<evidence type="ECO:0000256" key="2">
    <source>
        <dbReference type="ARBA" id="ARBA00006601"/>
    </source>
</evidence>
<evidence type="ECO:0000256" key="5">
    <source>
        <dbReference type="ARBA" id="ARBA00023027"/>
    </source>
</evidence>
<comment type="similarity">
    <text evidence="2 7">Belongs to the UDP-glucose/GDP-mannose dehydrogenase family.</text>
</comment>
<keyword evidence="10" id="KW-1185">Reference proteome</keyword>